<protein>
    <submittedName>
        <fullName evidence="2">Uncharacterized protein</fullName>
    </submittedName>
</protein>
<dbReference type="SUPFAM" id="SSF50998">
    <property type="entry name" value="Quinoprotein alcohol dehydrogenase-like"/>
    <property type="match status" value="1"/>
</dbReference>
<dbReference type="AlphaFoldDB" id="A0A7G2C7T1"/>
<feature type="compositionally biased region" description="Polar residues" evidence="1">
    <location>
        <begin position="553"/>
        <end position="569"/>
    </location>
</feature>
<name>A0A7G2C7T1_9TRYP</name>
<dbReference type="Gene3D" id="2.130.10.10">
    <property type="entry name" value="YVTN repeat-like/Quinoprotein amine dehydrogenase"/>
    <property type="match status" value="1"/>
</dbReference>
<dbReference type="InterPro" id="IPR011047">
    <property type="entry name" value="Quinoprotein_ADH-like_sf"/>
</dbReference>
<feature type="region of interest" description="Disordered" evidence="1">
    <location>
        <begin position="538"/>
        <end position="569"/>
    </location>
</feature>
<evidence type="ECO:0000313" key="2">
    <source>
        <dbReference type="EMBL" id="CAD2215164.1"/>
    </source>
</evidence>
<dbReference type="InterPro" id="IPR015943">
    <property type="entry name" value="WD40/YVTN_repeat-like_dom_sf"/>
</dbReference>
<feature type="compositionally biased region" description="Low complexity" evidence="1">
    <location>
        <begin position="494"/>
        <end position="504"/>
    </location>
</feature>
<accession>A0A7G2C7T1</accession>
<sequence>MAASATPAKGLVLTVEAGGWLRVREVQGGLIRHQQQLPGREEGTSLSWLELAGRSFLVVGCLSGRLQLLEWGGESVSWRLEATATDATPLVQLVSLSGEWMVSLDVRGRLRCWHLTDGPLDLTEERVVLTEDSVIAGAEVASPMSLVLSGTCAELLEGQSPAAAHLLRWSTHSKAWRVTRYYGSLEEEPTRVTALCTVRPGQQAPQLWAGTARGTVWCWELRTGRPLHHLRLPTESLVHALCPATGGERELSVWSCQTDGRVTAYSPSFRLLECLPLSYPPTATTDHDQLDLYRARFQTSLTSHFSLFLWGCSRCACTASGPRRPTAQCGRGCCRVSPGRRRSRFCASEVKAFLQDKAASLVRLQETHAAEIKALQATVEQLRTEAQQYKEELQARESVPSRQREAAPPRKKSPSSHSTELPCHDDEVISIRTGSRSPSPQTELEALRTSVVRGLVEELGLRVEEHHHTLERQRQQLTAYQLHALEEAAALQDRQQQARQIAAGRRPRRPVPLRSPTPDHSPIRRAIEEEPIQLVSVYSSPTRGSRSEEWSPVHSQPFFNSYQTNRPPL</sequence>
<evidence type="ECO:0000313" key="3">
    <source>
        <dbReference type="Proteomes" id="UP000515908"/>
    </source>
</evidence>
<feature type="region of interest" description="Disordered" evidence="1">
    <location>
        <begin position="391"/>
        <end position="425"/>
    </location>
</feature>
<gene>
    <name evidence="2" type="ORF">ADEAN_000261900</name>
</gene>
<dbReference type="Proteomes" id="UP000515908">
    <property type="component" value="Chromosome 04"/>
</dbReference>
<proteinExistence type="predicted"/>
<reference evidence="2 3" key="1">
    <citation type="submission" date="2020-08" db="EMBL/GenBank/DDBJ databases">
        <authorList>
            <person name="Newling K."/>
            <person name="Davey J."/>
            <person name="Forrester S."/>
        </authorList>
    </citation>
    <scope>NUCLEOTIDE SEQUENCE [LARGE SCALE GENOMIC DNA]</scope>
    <source>
        <strain evidence="3">Crithidia deanei Carvalho (ATCC PRA-265)</strain>
    </source>
</reference>
<keyword evidence="3" id="KW-1185">Reference proteome</keyword>
<dbReference type="VEuPathDB" id="TriTrypDB:ADEAN_000261900"/>
<dbReference type="EMBL" id="LR877148">
    <property type="protein sequence ID" value="CAD2215164.1"/>
    <property type="molecule type" value="Genomic_DNA"/>
</dbReference>
<feature type="region of interest" description="Disordered" evidence="1">
    <location>
        <begin position="494"/>
        <end position="522"/>
    </location>
</feature>
<organism evidence="2 3">
    <name type="scientific">Angomonas deanei</name>
    <dbReference type="NCBI Taxonomy" id="59799"/>
    <lineage>
        <taxon>Eukaryota</taxon>
        <taxon>Discoba</taxon>
        <taxon>Euglenozoa</taxon>
        <taxon>Kinetoplastea</taxon>
        <taxon>Metakinetoplastina</taxon>
        <taxon>Trypanosomatida</taxon>
        <taxon>Trypanosomatidae</taxon>
        <taxon>Strigomonadinae</taxon>
        <taxon>Angomonas</taxon>
    </lineage>
</organism>
<evidence type="ECO:0000256" key="1">
    <source>
        <dbReference type="SAM" id="MobiDB-lite"/>
    </source>
</evidence>